<organism evidence="2 3">
    <name type="scientific">Knufia fluminis</name>
    <dbReference type="NCBI Taxonomy" id="191047"/>
    <lineage>
        <taxon>Eukaryota</taxon>
        <taxon>Fungi</taxon>
        <taxon>Dikarya</taxon>
        <taxon>Ascomycota</taxon>
        <taxon>Pezizomycotina</taxon>
        <taxon>Eurotiomycetes</taxon>
        <taxon>Chaetothyriomycetidae</taxon>
        <taxon>Chaetothyriales</taxon>
        <taxon>Trichomeriaceae</taxon>
        <taxon>Knufia</taxon>
    </lineage>
</organism>
<dbReference type="PANTHER" id="PTHR43130:SF15">
    <property type="entry name" value="THIJ_PFPI FAMILY PROTEIN (AFU_ORTHOLOGUE AFUA_5G14240)"/>
    <property type="match status" value="1"/>
</dbReference>
<comment type="caution">
    <text evidence="2">The sequence shown here is derived from an EMBL/GenBank/DDBJ whole genome shotgun (WGS) entry which is preliminary data.</text>
</comment>
<dbReference type="InterPro" id="IPR002818">
    <property type="entry name" value="DJ-1/PfpI"/>
</dbReference>
<dbReference type="Pfam" id="PF01965">
    <property type="entry name" value="DJ-1_PfpI"/>
    <property type="match status" value="1"/>
</dbReference>
<sequence>MPLTNTSVPVPQNFFVILYHAHQLLDSAGPLDILSTITKTQQGRNFTLTFLAEDLGAINLAAIPPVDADWDFEESGEMPRDDEGMVGGRGFNPTLNADVSFEDALRELRDTGKVEVNVRGRNSETGRWEVRKESRSVDVLFIPGGIGSRLYRVDNVSGERTLNVKSAIDFVKAVCLEGYVQSVVMTVCTGSDLLAHTGLLDGRRATTNAMAFEKVAARHEGPKWLEKRRWVRSLPEEVQGKEGGSGFDKEIWTSAGISAGMDLMLWFVAEVWGKEFARGVGRRLEYEWREGVGEGEVDPYYE</sequence>
<protein>
    <recommendedName>
        <fullName evidence="1">DJ-1/PfpI domain-containing protein</fullName>
    </recommendedName>
</protein>
<evidence type="ECO:0000259" key="1">
    <source>
        <dbReference type="Pfam" id="PF01965"/>
    </source>
</evidence>
<evidence type="ECO:0000313" key="2">
    <source>
        <dbReference type="EMBL" id="KAK5949637.1"/>
    </source>
</evidence>
<accession>A0AAN8I1R0</accession>
<dbReference type="EMBL" id="JAKLMC020000033">
    <property type="protein sequence ID" value="KAK5949637.1"/>
    <property type="molecule type" value="Genomic_DNA"/>
</dbReference>
<evidence type="ECO:0000313" key="3">
    <source>
        <dbReference type="Proteomes" id="UP001316803"/>
    </source>
</evidence>
<dbReference type="Proteomes" id="UP001316803">
    <property type="component" value="Unassembled WGS sequence"/>
</dbReference>
<reference evidence="2 3" key="1">
    <citation type="submission" date="2022-12" db="EMBL/GenBank/DDBJ databases">
        <title>Genomic features and morphological characterization of a novel Knufia sp. strain isolated from spacecraft assembly facility.</title>
        <authorList>
            <person name="Teixeira M."/>
            <person name="Chander A.M."/>
            <person name="Stajich J.E."/>
            <person name="Venkateswaran K."/>
        </authorList>
    </citation>
    <scope>NUCLEOTIDE SEQUENCE [LARGE SCALE GENOMIC DNA]</scope>
    <source>
        <strain evidence="2 3">FJI-L2-BK-P2</strain>
    </source>
</reference>
<proteinExistence type="predicted"/>
<feature type="domain" description="DJ-1/PfpI" evidence="1">
    <location>
        <begin position="135"/>
        <end position="268"/>
    </location>
</feature>
<dbReference type="PANTHER" id="PTHR43130">
    <property type="entry name" value="ARAC-FAMILY TRANSCRIPTIONAL REGULATOR"/>
    <property type="match status" value="1"/>
</dbReference>
<name>A0AAN8I1R0_9EURO</name>
<dbReference type="InterPro" id="IPR052158">
    <property type="entry name" value="INH-QAR"/>
</dbReference>
<keyword evidence="3" id="KW-1185">Reference proteome</keyword>
<gene>
    <name evidence="2" type="ORF">OHC33_009234</name>
</gene>
<dbReference type="InterPro" id="IPR029062">
    <property type="entry name" value="Class_I_gatase-like"/>
</dbReference>
<dbReference type="SUPFAM" id="SSF52317">
    <property type="entry name" value="Class I glutamine amidotransferase-like"/>
    <property type="match status" value="1"/>
</dbReference>
<dbReference type="AlphaFoldDB" id="A0AAN8I1R0"/>
<dbReference type="Gene3D" id="3.40.50.880">
    <property type="match status" value="2"/>
</dbReference>